<protein>
    <submittedName>
        <fullName evidence="2">Ribosomal protein S6 kinase alpha-3</fullName>
    </submittedName>
</protein>
<dbReference type="OrthoDB" id="3205605at2759"/>
<evidence type="ECO:0000313" key="3">
    <source>
        <dbReference type="Proteomes" id="UP000242457"/>
    </source>
</evidence>
<gene>
    <name evidence="2" type="ORF">APICC_05793</name>
</gene>
<proteinExistence type="predicted"/>
<dbReference type="Proteomes" id="UP000242457">
    <property type="component" value="Unassembled WGS sequence"/>
</dbReference>
<dbReference type="EMBL" id="KZ288232">
    <property type="protein sequence ID" value="PBC31474.1"/>
    <property type="molecule type" value="Genomic_DNA"/>
</dbReference>
<name>A0A2A3EJ20_APICC</name>
<dbReference type="AlphaFoldDB" id="A0A2A3EJ20"/>
<accession>A0A2A3EJ20</accession>
<evidence type="ECO:0000313" key="2">
    <source>
        <dbReference type="EMBL" id="PBC31474.1"/>
    </source>
</evidence>
<reference evidence="2 3" key="1">
    <citation type="submission" date="2014-07" db="EMBL/GenBank/DDBJ databases">
        <title>Genomic and transcriptomic analysis on Apis cerana provide comprehensive insights into honey bee biology.</title>
        <authorList>
            <person name="Diao Q."/>
            <person name="Sun L."/>
            <person name="Zheng H."/>
            <person name="Zheng H."/>
            <person name="Xu S."/>
            <person name="Wang S."/>
            <person name="Zeng Z."/>
            <person name="Hu F."/>
            <person name="Su S."/>
            <person name="Wu J."/>
        </authorList>
    </citation>
    <scope>NUCLEOTIDE SEQUENCE [LARGE SCALE GENOMIC DNA]</scope>
    <source>
        <tissue evidence="2">Pupae without intestine</tissue>
    </source>
</reference>
<dbReference type="GO" id="GO:0016301">
    <property type="term" value="F:kinase activity"/>
    <property type="evidence" value="ECO:0007669"/>
    <property type="project" value="UniProtKB-KW"/>
</dbReference>
<keyword evidence="2" id="KW-0808">Transferase</keyword>
<evidence type="ECO:0000256" key="1">
    <source>
        <dbReference type="SAM" id="MobiDB-lite"/>
    </source>
</evidence>
<organism evidence="2 3">
    <name type="scientific">Apis cerana cerana</name>
    <name type="common">Oriental honeybee</name>
    <dbReference type="NCBI Taxonomy" id="94128"/>
    <lineage>
        <taxon>Eukaryota</taxon>
        <taxon>Metazoa</taxon>
        <taxon>Ecdysozoa</taxon>
        <taxon>Arthropoda</taxon>
        <taxon>Hexapoda</taxon>
        <taxon>Insecta</taxon>
        <taxon>Pterygota</taxon>
        <taxon>Neoptera</taxon>
        <taxon>Endopterygota</taxon>
        <taxon>Hymenoptera</taxon>
        <taxon>Apocrita</taxon>
        <taxon>Aculeata</taxon>
        <taxon>Apoidea</taxon>
        <taxon>Anthophila</taxon>
        <taxon>Apidae</taxon>
        <taxon>Apis</taxon>
    </lineage>
</organism>
<dbReference type="STRING" id="94128.A0A2A3EJ20"/>
<feature type="region of interest" description="Disordered" evidence="1">
    <location>
        <begin position="1"/>
        <end position="34"/>
    </location>
</feature>
<keyword evidence="3" id="KW-1185">Reference proteome</keyword>
<keyword evidence="2" id="KW-0418">Kinase</keyword>
<sequence length="372" mass="42691">MKSYPANASSELLPENRTNTSSAPPGTLPSNAENISPAAKDLLKRLLQPDPCLRLRSLLSLQRIAFYMGYDLHNYMQKKESPFRLLGRKVEIEQERRIKEFSTFNSSLADKFLEFLSFIPTFYTRKLLDNLMNTIGIMFQDKYPRSVKKSRIPVEEQIEIAQMAKMAESKKIDASTIETRDRKSTRIAVMIITIIITTKIRAMYIISVQTSTRGHHTAPSPIPAPHCSTSTHCNCHGLWNLQPRRIQIFSGVSLELELLEFVGVTKRRDRIKNRMFPKIVSTRIERLLGKLFRVIQIRFTPQFTVDEGRTAKTASHGRLELEGFAAGDRQCRRGPDRQHDWAASDVTNRIRYSIKLDVHSSYNNNSNINYDS</sequence>